<protein>
    <submittedName>
        <fullName evidence="6">Cytidyltransferase-related domain protein</fullName>
    </submittedName>
</protein>
<dbReference type="NCBIfam" id="TIGR00125">
    <property type="entry name" value="cyt_tran_rel"/>
    <property type="match status" value="1"/>
</dbReference>
<dbReference type="InterPro" id="IPR055170">
    <property type="entry name" value="GFO_IDH_MocA-like_dom"/>
</dbReference>
<dbReference type="Pfam" id="PF22725">
    <property type="entry name" value="GFO_IDH_MocA_C3"/>
    <property type="match status" value="1"/>
</dbReference>
<name>E6TS84_EVAC2</name>
<dbReference type="InterPro" id="IPR050984">
    <property type="entry name" value="Gfo/Idh/MocA_domain"/>
</dbReference>
<dbReference type="InterPro" id="IPR004821">
    <property type="entry name" value="Cyt_trans-like"/>
</dbReference>
<organism evidence="6 7">
    <name type="scientific">Evansella cellulosilytica (strain ATCC 21833 / DSM 2522 / FERM P-1141 / JCM 9156 / N-4)</name>
    <name type="common">Bacillus cellulosilyticus</name>
    <dbReference type="NCBI Taxonomy" id="649639"/>
    <lineage>
        <taxon>Bacteria</taxon>
        <taxon>Bacillati</taxon>
        <taxon>Bacillota</taxon>
        <taxon>Bacilli</taxon>
        <taxon>Bacillales</taxon>
        <taxon>Bacillaceae</taxon>
        <taxon>Evansella</taxon>
    </lineage>
</organism>
<evidence type="ECO:0000256" key="2">
    <source>
        <dbReference type="ARBA" id="ARBA00023002"/>
    </source>
</evidence>
<proteinExistence type="inferred from homology"/>
<dbReference type="GO" id="GO:0016740">
    <property type="term" value="F:transferase activity"/>
    <property type="evidence" value="ECO:0007669"/>
    <property type="project" value="UniProtKB-KW"/>
</dbReference>
<evidence type="ECO:0000313" key="7">
    <source>
        <dbReference type="Proteomes" id="UP000001401"/>
    </source>
</evidence>
<dbReference type="SUPFAM" id="SSF51735">
    <property type="entry name" value="NAD(P)-binding Rossmann-fold domains"/>
    <property type="match status" value="1"/>
</dbReference>
<dbReference type="Pfam" id="PF01408">
    <property type="entry name" value="GFO_IDH_MocA"/>
    <property type="match status" value="1"/>
</dbReference>
<evidence type="ECO:0000259" key="4">
    <source>
        <dbReference type="Pfam" id="PF01467"/>
    </source>
</evidence>
<keyword evidence="6" id="KW-0808">Transferase</keyword>
<keyword evidence="2" id="KW-0560">Oxidoreductase</keyword>
<dbReference type="Proteomes" id="UP000001401">
    <property type="component" value="Chromosome"/>
</dbReference>
<evidence type="ECO:0000256" key="1">
    <source>
        <dbReference type="ARBA" id="ARBA00010928"/>
    </source>
</evidence>
<feature type="domain" description="Gfo/Idh/MocA-like oxidoreductase N-terminal" evidence="3">
    <location>
        <begin position="132"/>
        <end position="245"/>
    </location>
</feature>
<evidence type="ECO:0000313" key="6">
    <source>
        <dbReference type="EMBL" id="ADU31853.1"/>
    </source>
</evidence>
<comment type="similarity">
    <text evidence="1">Belongs to the Gfo/Idh/MocA family.</text>
</comment>
<dbReference type="PANTHER" id="PTHR22604:SF105">
    <property type="entry name" value="TRANS-1,2-DIHYDROBENZENE-1,2-DIOL DEHYDROGENASE"/>
    <property type="match status" value="1"/>
</dbReference>
<dbReference type="GO" id="GO:0016491">
    <property type="term" value="F:oxidoreductase activity"/>
    <property type="evidence" value="ECO:0007669"/>
    <property type="project" value="UniProtKB-KW"/>
</dbReference>
<dbReference type="EMBL" id="CP002394">
    <property type="protein sequence ID" value="ADU31853.1"/>
    <property type="molecule type" value="Genomic_DNA"/>
</dbReference>
<keyword evidence="7" id="KW-1185">Reference proteome</keyword>
<dbReference type="GO" id="GO:0000166">
    <property type="term" value="F:nucleotide binding"/>
    <property type="evidence" value="ECO:0007669"/>
    <property type="project" value="InterPro"/>
</dbReference>
<dbReference type="SUPFAM" id="SSF52374">
    <property type="entry name" value="Nucleotidylyl transferase"/>
    <property type="match status" value="1"/>
</dbReference>
<dbReference type="InterPro" id="IPR014729">
    <property type="entry name" value="Rossmann-like_a/b/a_fold"/>
</dbReference>
<evidence type="ECO:0000259" key="5">
    <source>
        <dbReference type="Pfam" id="PF22725"/>
    </source>
</evidence>
<dbReference type="eggNOG" id="COG0615">
    <property type="taxonomic scope" value="Bacteria"/>
</dbReference>
<feature type="domain" description="GFO/IDH/MocA-like oxidoreductase" evidence="5">
    <location>
        <begin position="263"/>
        <end position="370"/>
    </location>
</feature>
<reference evidence="6 7" key="1">
    <citation type="submission" date="2010-12" db="EMBL/GenBank/DDBJ databases">
        <title>Complete sequence of Bacillus cellulosilyticus DSM 2522.</title>
        <authorList>
            <consortium name="US DOE Joint Genome Institute"/>
            <person name="Lucas S."/>
            <person name="Copeland A."/>
            <person name="Lapidus A."/>
            <person name="Cheng J.-F."/>
            <person name="Bruce D."/>
            <person name="Goodwin L."/>
            <person name="Pitluck S."/>
            <person name="Chertkov O."/>
            <person name="Detter J.C."/>
            <person name="Han C."/>
            <person name="Tapia R."/>
            <person name="Land M."/>
            <person name="Hauser L."/>
            <person name="Jeffries C."/>
            <person name="Kyrpides N."/>
            <person name="Ivanova N."/>
            <person name="Mikhailova N."/>
            <person name="Brumm P."/>
            <person name="Mead D."/>
            <person name="Woyke T."/>
        </authorList>
    </citation>
    <scope>NUCLEOTIDE SEQUENCE [LARGE SCALE GENOMIC DNA]</scope>
    <source>
        <strain evidence="7">ATCC 21833 / DSM 2522 / FERM P-1141 / JCM 9156 / N-4</strain>
    </source>
</reference>
<dbReference type="eggNOG" id="COG0673">
    <property type="taxonomic scope" value="Bacteria"/>
</dbReference>
<dbReference type="Gene3D" id="3.40.50.620">
    <property type="entry name" value="HUPs"/>
    <property type="match status" value="1"/>
</dbReference>
<dbReference type="STRING" id="649639.Bcell_3612"/>
<dbReference type="PANTHER" id="PTHR22604">
    <property type="entry name" value="OXIDOREDUCTASES"/>
    <property type="match status" value="1"/>
</dbReference>
<dbReference type="Pfam" id="PF01467">
    <property type="entry name" value="CTP_transf_like"/>
    <property type="match status" value="1"/>
</dbReference>
<dbReference type="HOGENOM" id="CLU_023194_7_2_9"/>
<dbReference type="Gene3D" id="3.40.50.720">
    <property type="entry name" value="NAD(P)-binding Rossmann-like Domain"/>
    <property type="match status" value="1"/>
</dbReference>
<dbReference type="InterPro" id="IPR036291">
    <property type="entry name" value="NAD(P)-bd_dom_sf"/>
</dbReference>
<dbReference type="SUPFAM" id="SSF55347">
    <property type="entry name" value="Glyceraldehyde-3-phosphate dehydrogenase-like, C-terminal domain"/>
    <property type="match status" value="1"/>
</dbReference>
<accession>E6TS84</accession>
<feature type="domain" description="Cytidyltransferase-like" evidence="4">
    <location>
        <begin position="5"/>
        <end position="125"/>
    </location>
</feature>
<dbReference type="Gene3D" id="3.30.360.10">
    <property type="entry name" value="Dihydrodipicolinate Reductase, domain 2"/>
    <property type="match status" value="1"/>
</dbReference>
<dbReference type="KEGG" id="bco:Bcell_3612"/>
<dbReference type="OrthoDB" id="9802794at2"/>
<dbReference type="AlphaFoldDB" id="E6TS84"/>
<evidence type="ECO:0000259" key="3">
    <source>
        <dbReference type="Pfam" id="PF01408"/>
    </source>
</evidence>
<dbReference type="InterPro" id="IPR000683">
    <property type="entry name" value="Gfo/Idh/MocA-like_OxRdtase_N"/>
</dbReference>
<gene>
    <name evidence="6" type="ordered locus">Bcell_3612</name>
</gene>
<sequence>MKRIITYGTFDLFHEGHLNLLKRAKDLGDYLLVGVTSESYDNSRGKLNVQDNLMKRIDNVLATGLVDEVIIEEYEGQKINDILKYNINIFAIGSDWFGKFDYLKEYCEVVYLERTKGVSSTYLREKNNGILKLGVVGYGRIANRFIPEAKFVSGVNVEGVFGPNKESLINFYENHQLMFWTLDYEEFLNRVDAVYIASPHQTHYEYIKHAIQRKKHVLCEKPMVLFEEQARELYELAQKNNCVLIEAIKTGYSPGFNRLISTAKSGLIGKIKSVDATFTKLVSGQLRELNKESAGGSVNELASYPLLAIIKLLGEKIESVNYYTHYDQQKEVDLFTQINIKYKNAIATAKVGLGVKSEGDLVISGTKGYIYVPAPWWKTEYFEIRYEKSSENKKIYYKFDGEGLRYELSEFVKLINSNHKETYKLLSSESISIIRIIEQFSLGKNVQRI</sequence>